<dbReference type="EMBL" id="MLCB01000161">
    <property type="protein sequence ID" value="OJI92930.1"/>
    <property type="molecule type" value="Genomic_DNA"/>
</dbReference>
<dbReference type="AlphaFoldDB" id="A0A1L9NUF8"/>
<name>A0A1L9NUF8_9RHOB</name>
<comment type="caution">
    <text evidence="4">The sequence shown here is derived from an EMBL/GenBank/DDBJ whole genome shotgun (WGS) entry which is preliminary data.</text>
</comment>
<protein>
    <submittedName>
        <fullName evidence="4">Ureidoglycolate lyase</fullName>
        <ecNumber evidence="4">4.3.2.3</ecNumber>
    </submittedName>
</protein>
<proteinExistence type="inferred from homology"/>
<dbReference type="EC" id="4.3.2.3" evidence="4"/>
<feature type="domain" description="Fumarylacetoacetase-like C-terminal" evidence="3">
    <location>
        <begin position="74"/>
        <end position="280"/>
    </location>
</feature>
<keyword evidence="5" id="KW-1185">Reference proteome</keyword>
<keyword evidence="4" id="KW-0456">Lyase</keyword>
<sequence length="281" mass="30007">MNIGSFLHRDQALYGVFNGETVAPASPSLIAQYPTLRDLLDAEKSEALKDSANLSATIPIAEITFQPPIPNPRKIICVGMNYPKPYPVDGVAPPSPEHIILFGKESETLVGHGATLEAPRGTPADSFDYEGEIAVVIGKPARHVTAAQAMDHVLGYAPFNDGSVRDWQKHSIYAGKNFANSGSWGPWVTTADALPRVEDLHLTVTLNGDMMQSAYGREMIFSLPEQIAYASSLFTLHPGDVIATGSPDGTGGSRTPKRFLKPNDLLAVTVQGAGTLSNPVS</sequence>
<dbReference type="PANTHER" id="PTHR42796">
    <property type="entry name" value="FUMARYLACETOACETATE HYDROLASE DOMAIN-CONTAINING PROTEIN 2A-RELATED"/>
    <property type="match status" value="1"/>
</dbReference>
<dbReference type="GO" id="GO:0044281">
    <property type="term" value="P:small molecule metabolic process"/>
    <property type="evidence" value="ECO:0007669"/>
    <property type="project" value="UniProtKB-ARBA"/>
</dbReference>
<evidence type="ECO:0000259" key="3">
    <source>
        <dbReference type="Pfam" id="PF01557"/>
    </source>
</evidence>
<dbReference type="InterPro" id="IPR036663">
    <property type="entry name" value="Fumarylacetoacetase_C_sf"/>
</dbReference>
<dbReference type="InterPro" id="IPR011234">
    <property type="entry name" value="Fumarylacetoacetase-like_C"/>
</dbReference>
<accession>A0A1L9NUF8</accession>
<dbReference type="STRING" id="696762.PFRI_28740"/>
<gene>
    <name evidence="4" type="ORF">PFRI_28740</name>
</gene>
<dbReference type="Proteomes" id="UP000184514">
    <property type="component" value="Unassembled WGS sequence"/>
</dbReference>
<dbReference type="RefSeq" id="WP_072631402.1">
    <property type="nucleotide sequence ID" value="NZ_MLCB01000161.1"/>
</dbReference>
<dbReference type="InterPro" id="IPR051121">
    <property type="entry name" value="FAH"/>
</dbReference>
<dbReference type="SUPFAM" id="SSF56529">
    <property type="entry name" value="FAH"/>
    <property type="match status" value="1"/>
</dbReference>
<dbReference type="GO" id="GO:0050385">
    <property type="term" value="F:ureidoglycolate lyase activity"/>
    <property type="evidence" value="ECO:0007669"/>
    <property type="project" value="UniProtKB-EC"/>
</dbReference>
<dbReference type="PANTHER" id="PTHR42796:SF4">
    <property type="entry name" value="FUMARYLACETOACETATE HYDROLASE DOMAIN-CONTAINING PROTEIN 2A"/>
    <property type="match status" value="1"/>
</dbReference>
<dbReference type="Gene3D" id="3.90.850.10">
    <property type="entry name" value="Fumarylacetoacetase-like, C-terminal domain"/>
    <property type="match status" value="1"/>
</dbReference>
<evidence type="ECO:0000256" key="2">
    <source>
        <dbReference type="ARBA" id="ARBA00022723"/>
    </source>
</evidence>
<organism evidence="4 5">
    <name type="scientific">Planktotalea frisia</name>
    <dbReference type="NCBI Taxonomy" id="696762"/>
    <lineage>
        <taxon>Bacteria</taxon>
        <taxon>Pseudomonadati</taxon>
        <taxon>Pseudomonadota</taxon>
        <taxon>Alphaproteobacteria</taxon>
        <taxon>Rhodobacterales</taxon>
        <taxon>Paracoccaceae</taxon>
        <taxon>Planktotalea</taxon>
    </lineage>
</organism>
<reference evidence="4 5" key="1">
    <citation type="submission" date="2016-10" db="EMBL/GenBank/DDBJ databases">
        <title>Genome sequence of Planktotalea frisia SH6-1.</title>
        <authorList>
            <person name="Poehlein A."/>
            <person name="Bakenhus I."/>
            <person name="Voget S."/>
            <person name="Brinkhoff T."/>
            <person name="Simon M."/>
        </authorList>
    </citation>
    <scope>NUCLEOTIDE SEQUENCE [LARGE SCALE GENOMIC DNA]</scope>
    <source>
        <strain evidence="4 5">SH6-1</strain>
    </source>
</reference>
<evidence type="ECO:0000313" key="5">
    <source>
        <dbReference type="Proteomes" id="UP000184514"/>
    </source>
</evidence>
<comment type="similarity">
    <text evidence="1">Belongs to the FAH family.</text>
</comment>
<dbReference type="GO" id="GO:0046872">
    <property type="term" value="F:metal ion binding"/>
    <property type="evidence" value="ECO:0007669"/>
    <property type="project" value="UniProtKB-KW"/>
</dbReference>
<dbReference type="Pfam" id="PF01557">
    <property type="entry name" value="FAA_hydrolase"/>
    <property type="match status" value="1"/>
</dbReference>
<evidence type="ECO:0000256" key="1">
    <source>
        <dbReference type="ARBA" id="ARBA00010211"/>
    </source>
</evidence>
<keyword evidence="2" id="KW-0479">Metal-binding</keyword>
<dbReference type="OrthoDB" id="5197601at2"/>
<evidence type="ECO:0000313" key="4">
    <source>
        <dbReference type="EMBL" id="OJI92930.1"/>
    </source>
</evidence>